<sequence>MDASSASCSSRPPALALALPAELLCSVAFFLDTPHDLLSFALTCHTFNDIAIPRHIDYRVVRCNLRCYDVWSHLTARPDLARGIRSVEVVDDEVKAPLTGPRRVPGAALSSDTCLDLHVADPPLGEVCLQLSKALRHMELLQEFSMATTKASDLALEAPIWSVLCQRSCLRHVKRLYPRCRSVSPPVDCAISFMVPKVPDILDVRQRPSFAAKKRVEIVGARTPKFTCSREISVRHRFFRYPELFAGCSLPHLRTLCLEINRHDAANGTALTRFLFRTPSIERLRLRGIFPDPLPFGSLPALTHLSIEWSQRSPATPALLADPTLRFRRAIHTLGWVRIDIQGLRVLRQLDGNALRALDIVYFESLEMLKDVARMFPKLERLRVPHRDYTYDWHGVTLGPIHTASWGELVRLLPKLQMFRGNAFFLDPGWSRVADNDDRACQLAQLCPHLRIVEHWDLEKNKAIVLERDQRWEDTKWRVTDVPDEWEWSNVT</sequence>
<dbReference type="OrthoDB" id="3270296at2759"/>
<proteinExistence type="predicted"/>
<keyword evidence="2" id="KW-1185">Reference proteome</keyword>
<dbReference type="Gene3D" id="3.80.10.10">
    <property type="entry name" value="Ribonuclease Inhibitor"/>
    <property type="match status" value="1"/>
</dbReference>
<comment type="caution">
    <text evidence="1">The sequence shown here is derived from an EMBL/GenBank/DDBJ whole genome shotgun (WGS) entry which is preliminary data.</text>
</comment>
<organism evidence="1 2">
    <name type="scientific">Dentipellis fragilis</name>
    <dbReference type="NCBI Taxonomy" id="205917"/>
    <lineage>
        <taxon>Eukaryota</taxon>
        <taxon>Fungi</taxon>
        <taxon>Dikarya</taxon>
        <taxon>Basidiomycota</taxon>
        <taxon>Agaricomycotina</taxon>
        <taxon>Agaricomycetes</taxon>
        <taxon>Russulales</taxon>
        <taxon>Hericiaceae</taxon>
        <taxon>Dentipellis</taxon>
    </lineage>
</organism>
<dbReference type="STRING" id="205917.A0A4Y9YWK2"/>
<dbReference type="SUPFAM" id="SSF52047">
    <property type="entry name" value="RNI-like"/>
    <property type="match status" value="1"/>
</dbReference>
<evidence type="ECO:0000313" key="2">
    <source>
        <dbReference type="Proteomes" id="UP000298327"/>
    </source>
</evidence>
<dbReference type="SUPFAM" id="SSF81383">
    <property type="entry name" value="F-box domain"/>
    <property type="match status" value="1"/>
</dbReference>
<dbReference type="AlphaFoldDB" id="A0A4Y9YWK2"/>
<protein>
    <recommendedName>
        <fullName evidence="3">F-box domain-containing protein</fullName>
    </recommendedName>
</protein>
<accession>A0A4Y9YWK2</accession>
<gene>
    <name evidence="1" type="ORF">EVG20_g4298</name>
</gene>
<evidence type="ECO:0008006" key="3">
    <source>
        <dbReference type="Google" id="ProtNLM"/>
    </source>
</evidence>
<dbReference type="EMBL" id="SEOQ01000218">
    <property type="protein sequence ID" value="TFY66794.1"/>
    <property type="molecule type" value="Genomic_DNA"/>
</dbReference>
<reference evidence="1 2" key="1">
    <citation type="submission" date="2019-02" db="EMBL/GenBank/DDBJ databases">
        <title>Genome sequencing of the rare red list fungi Dentipellis fragilis.</title>
        <authorList>
            <person name="Buettner E."/>
            <person name="Kellner H."/>
        </authorList>
    </citation>
    <scope>NUCLEOTIDE SEQUENCE [LARGE SCALE GENOMIC DNA]</scope>
    <source>
        <strain evidence="1 2">DSM 105465</strain>
    </source>
</reference>
<name>A0A4Y9YWK2_9AGAM</name>
<dbReference type="InterPro" id="IPR036047">
    <property type="entry name" value="F-box-like_dom_sf"/>
</dbReference>
<dbReference type="InterPro" id="IPR032675">
    <property type="entry name" value="LRR_dom_sf"/>
</dbReference>
<evidence type="ECO:0000313" key="1">
    <source>
        <dbReference type="EMBL" id="TFY66794.1"/>
    </source>
</evidence>
<dbReference type="Proteomes" id="UP000298327">
    <property type="component" value="Unassembled WGS sequence"/>
</dbReference>